<feature type="region of interest" description="Disordered" evidence="1">
    <location>
        <begin position="1"/>
        <end position="20"/>
    </location>
</feature>
<reference evidence="2" key="1">
    <citation type="journal article" date="2015" name="Nature">
        <title>Complex archaea that bridge the gap between prokaryotes and eukaryotes.</title>
        <authorList>
            <person name="Spang A."/>
            <person name="Saw J.H."/>
            <person name="Jorgensen S.L."/>
            <person name="Zaremba-Niedzwiedzka K."/>
            <person name="Martijn J."/>
            <person name="Lind A.E."/>
            <person name="van Eijk R."/>
            <person name="Schleper C."/>
            <person name="Guy L."/>
            <person name="Ettema T.J."/>
        </authorList>
    </citation>
    <scope>NUCLEOTIDE SEQUENCE</scope>
</reference>
<evidence type="ECO:0000313" key="2">
    <source>
        <dbReference type="EMBL" id="KKM03023.1"/>
    </source>
</evidence>
<gene>
    <name evidence="2" type="ORF">LCGC14_1778530</name>
</gene>
<dbReference type="EMBL" id="LAZR01016785">
    <property type="protein sequence ID" value="KKM03023.1"/>
    <property type="molecule type" value="Genomic_DNA"/>
</dbReference>
<sequence length="20" mass="2206">MAVTKASDRSKLLARNPFVT</sequence>
<organism evidence="2">
    <name type="scientific">marine sediment metagenome</name>
    <dbReference type="NCBI Taxonomy" id="412755"/>
    <lineage>
        <taxon>unclassified sequences</taxon>
        <taxon>metagenomes</taxon>
        <taxon>ecological metagenomes</taxon>
    </lineage>
</organism>
<comment type="caution">
    <text evidence="2">The sequence shown here is derived from an EMBL/GenBank/DDBJ whole genome shotgun (WGS) entry which is preliminary data.</text>
</comment>
<proteinExistence type="predicted"/>
<feature type="non-terminal residue" evidence="2">
    <location>
        <position position="20"/>
    </location>
</feature>
<protein>
    <submittedName>
        <fullName evidence="2">Uncharacterized protein</fullName>
    </submittedName>
</protein>
<accession>A0A0F9JVR3</accession>
<dbReference type="AlphaFoldDB" id="A0A0F9JVR3"/>
<name>A0A0F9JVR3_9ZZZZ</name>
<feature type="compositionally biased region" description="Basic and acidic residues" evidence="1">
    <location>
        <begin position="1"/>
        <end position="11"/>
    </location>
</feature>
<evidence type="ECO:0000256" key="1">
    <source>
        <dbReference type="SAM" id="MobiDB-lite"/>
    </source>
</evidence>